<organism evidence="1 2">
    <name type="scientific">Methanothrix thermoacetophila (strain DSM 6194 / JCM 14653 / NBRC 101360 / PT)</name>
    <name type="common">Methanosaeta thermophila</name>
    <dbReference type="NCBI Taxonomy" id="349307"/>
    <lineage>
        <taxon>Archaea</taxon>
        <taxon>Methanobacteriati</taxon>
        <taxon>Methanobacteriota</taxon>
        <taxon>Stenosarchaea group</taxon>
        <taxon>Methanomicrobia</taxon>
        <taxon>Methanotrichales</taxon>
        <taxon>Methanotrichaceae</taxon>
        <taxon>Methanothrix</taxon>
    </lineage>
</organism>
<protein>
    <submittedName>
        <fullName evidence="1">Uncharacterized protein</fullName>
    </submittedName>
</protein>
<dbReference type="EMBL" id="CP000477">
    <property type="protein sequence ID" value="ABK14116.1"/>
    <property type="molecule type" value="Genomic_DNA"/>
</dbReference>
<sequence length="76" mass="8399">MGIQNIQFAFAKPGRGIMPASIWRAPGAEHEAVNGHNVIDLAHANGACMFSFFIHSMANVKSDAYTLHIYKRLGWI</sequence>
<name>A0B5Z2_METTP</name>
<dbReference type="STRING" id="349307.Mthe_0321"/>
<dbReference type="AlphaFoldDB" id="A0B5Z2"/>
<accession>A0B5Z2</accession>
<gene>
    <name evidence="1" type="ordered locus">Mthe_0321</name>
</gene>
<evidence type="ECO:0000313" key="1">
    <source>
        <dbReference type="EMBL" id="ABK14116.1"/>
    </source>
</evidence>
<dbReference type="KEGG" id="mtp:Mthe_0321"/>
<evidence type="ECO:0000313" key="2">
    <source>
        <dbReference type="Proteomes" id="UP000000674"/>
    </source>
</evidence>
<proteinExistence type="predicted"/>
<dbReference type="HOGENOM" id="CLU_2645995_0_0_2"/>
<dbReference type="Proteomes" id="UP000000674">
    <property type="component" value="Chromosome"/>
</dbReference>
<keyword evidence="2" id="KW-1185">Reference proteome</keyword>
<reference evidence="1 2" key="1">
    <citation type="submission" date="2006-10" db="EMBL/GenBank/DDBJ databases">
        <title>Complete sequence of Methanosaeta thermophila PT.</title>
        <authorList>
            <consortium name="US DOE Joint Genome Institute"/>
            <person name="Copeland A."/>
            <person name="Lucas S."/>
            <person name="Lapidus A."/>
            <person name="Barry K."/>
            <person name="Detter J.C."/>
            <person name="Glavina del Rio T."/>
            <person name="Hammon N."/>
            <person name="Israni S."/>
            <person name="Pitluck S."/>
            <person name="Chain P."/>
            <person name="Malfatti S."/>
            <person name="Shin M."/>
            <person name="Vergez L."/>
            <person name="Schmutz J."/>
            <person name="Larimer F."/>
            <person name="Land M."/>
            <person name="Hauser L."/>
            <person name="Kyrpides N."/>
            <person name="Kim E."/>
            <person name="Smith K.S."/>
            <person name="Ingram-Smith C."/>
            <person name="Richardson P."/>
        </authorList>
    </citation>
    <scope>NUCLEOTIDE SEQUENCE [LARGE SCALE GENOMIC DNA]</scope>
    <source>
        <strain evidence="2">DSM 6194 / JCM 14653 / NBRC 101360 / PT</strain>
    </source>
</reference>